<dbReference type="InterPro" id="IPR016181">
    <property type="entry name" value="Acyl_CoA_acyltransferase"/>
</dbReference>
<dbReference type="EC" id="2.3.-.-" evidence="4"/>
<keyword evidence="1 4" id="KW-0808">Transferase</keyword>
<proteinExistence type="predicted"/>
<dbReference type="InterPro" id="IPR050832">
    <property type="entry name" value="Bact_Acetyltransf"/>
</dbReference>
<dbReference type="RefSeq" id="WP_377929635.1">
    <property type="nucleotide sequence ID" value="NZ_JBHUEM010000045.1"/>
</dbReference>
<dbReference type="GO" id="GO:0016746">
    <property type="term" value="F:acyltransferase activity"/>
    <property type="evidence" value="ECO:0007669"/>
    <property type="project" value="UniProtKB-KW"/>
</dbReference>
<evidence type="ECO:0000259" key="3">
    <source>
        <dbReference type="PROSITE" id="PS51186"/>
    </source>
</evidence>
<evidence type="ECO:0000313" key="5">
    <source>
        <dbReference type="Proteomes" id="UP001597214"/>
    </source>
</evidence>
<dbReference type="Pfam" id="PF00583">
    <property type="entry name" value="Acetyltransf_1"/>
    <property type="match status" value="1"/>
</dbReference>
<protein>
    <submittedName>
        <fullName evidence="4">GNAT family N-acetyltransferase</fullName>
        <ecNumber evidence="4">2.3.-.-</ecNumber>
    </submittedName>
</protein>
<sequence>MVQTKNQIKIIEYHEGLAAEVAKMWNLSRDGWGGDAHVTTEEKVRVQEANSGNINLYLAMDGNEVVGYCGLCEYREDEGALYIPLLNVRSDYHGKKIGKQLVLKALERSVELDWPRLDLYTWPGNTKAVPLYKKCGFFWEDRDDTTHLMNFMPTVLNTEAVREFFNEVDWYDASTRVIEVTPDGYKDKEFTYFEYKWEKDNRSLRMEFERTGRGLRLVETDDYLVSASVEDFKLVCNNDYQVRYFIKNKSGLPLKVELCGENHQIVSYEYQNVVTVEDELTVESTFTLEQLQEEQSNWRTHPSVVTNVLINGKKAKFSVGVLPKLPANITGVVPIAQGYLGEESIFYVDLENNFKEKTTFTLHFPEDQLLRLAKSTFEVTLDSKGKESIPVPHKLVKYGFYSPVLKVQAVTESGTCHTFTKQIGIGFKGLGAKFSGECDKYWHIYNGLYHMYLDKFDNDLLPGRLTKGTQKTIGLFPKLGKPYSSEFSKRKPSKIEYTEQDGAMALYATYVSVDFPGTELVSVSKLYAEGLLEQSYIVRNNNKDSSPEPVWVYQPIYHELYKPVFVMNQKLVEVNEQASVDYGLWNSQNITENWLFSRYQPYAHGVCWPKDVKVNFESWYMYVEHHLGKISANTEVETKPVFFSFGAYQSYEDFREFAIKSSSKHNDVVEDLSISISKQNEEEYELRLDDKKASFFQGSVQFSKEGRAESSQSFSVQDEKRDATTTIKSLDQSMFNVDVDVELNGVIRKKRVLLLNPTHGEVAIQQERKQDKNVWIASNGLMSIEASEEFFPAIYSLKANGKEWLDTTFPKLKPKAWWNPWSGGIRSGFHGINHKSFTKEKTRVGEAGLIDQFGHVWKGLKISTILEENEKYRGLGIEQFYVMLPGIPIVAYVTKFSQNTGTYLHFQKWFSECAFNPGSSLEQGFIKSKNQETKYMAGRTEFMTSLEEHVLIGSTEEEDVLQVIAEKSASDIEAYMNKEILSLAIWRDIHLPNGAEFLSSPMFMIATDRIFTDDEVKQLQSMTLNEG</sequence>
<evidence type="ECO:0000256" key="1">
    <source>
        <dbReference type="ARBA" id="ARBA00022679"/>
    </source>
</evidence>
<dbReference type="PROSITE" id="PS51186">
    <property type="entry name" value="GNAT"/>
    <property type="match status" value="1"/>
</dbReference>
<keyword evidence="2 4" id="KW-0012">Acyltransferase</keyword>
<dbReference type="Gene3D" id="3.40.630.30">
    <property type="match status" value="1"/>
</dbReference>
<dbReference type="PANTHER" id="PTHR43877">
    <property type="entry name" value="AMINOALKYLPHOSPHONATE N-ACETYLTRANSFERASE-RELATED-RELATED"/>
    <property type="match status" value="1"/>
</dbReference>
<gene>
    <name evidence="4" type="ORF">ACFSCX_18045</name>
</gene>
<name>A0ABW4LV00_9BACI</name>
<comment type="caution">
    <text evidence="4">The sequence shown here is derived from an EMBL/GenBank/DDBJ whole genome shotgun (WGS) entry which is preliminary data.</text>
</comment>
<reference evidence="5" key="1">
    <citation type="journal article" date="2019" name="Int. J. Syst. Evol. Microbiol.">
        <title>The Global Catalogue of Microorganisms (GCM) 10K type strain sequencing project: providing services to taxonomists for standard genome sequencing and annotation.</title>
        <authorList>
            <consortium name="The Broad Institute Genomics Platform"/>
            <consortium name="The Broad Institute Genome Sequencing Center for Infectious Disease"/>
            <person name="Wu L."/>
            <person name="Ma J."/>
        </authorList>
    </citation>
    <scope>NUCLEOTIDE SEQUENCE [LARGE SCALE GENOMIC DNA]</scope>
    <source>
        <strain evidence="5">CCUG 49339</strain>
    </source>
</reference>
<dbReference type="CDD" id="cd04301">
    <property type="entry name" value="NAT_SF"/>
    <property type="match status" value="1"/>
</dbReference>
<dbReference type="InterPro" id="IPR000182">
    <property type="entry name" value="GNAT_dom"/>
</dbReference>
<organism evidence="4 5">
    <name type="scientific">Bacillus salitolerans</name>
    <dbReference type="NCBI Taxonomy" id="1437434"/>
    <lineage>
        <taxon>Bacteria</taxon>
        <taxon>Bacillati</taxon>
        <taxon>Bacillota</taxon>
        <taxon>Bacilli</taxon>
        <taxon>Bacillales</taxon>
        <taxon>Bacillaceae</taxon>
        <taxon>Bacillus</taxon>
    </lineage>
</organism>
<accession>A0ABW4LV00</accession>
<feature type="domain" description="N-acetyltransferase" evidence="3">
    <location>
        <begin position="11"/>
        <end position="154"/>
    </location>
</feature>
<keyword evidence="5" id="KW-1185">Reference proteome</keyword>
<dbReference type="EMBL" id="JBHUEM010000045">
    <property type="protein sequence ID" value="MFD1738428.1"/>
    <property type="molecule type" value="Genomic_DNA"/>
</dbReference>
<evidence type="ECO:0000313" key="4">
    <source>
        <dbReference type="EMBL" id="MFD1738428.1"/>
    </source>
</evidence>
<evidence type="ECO:0000256" key="2">
    <source>
        <dbReference type="ARBA" id="ARBA00023315"/>
    </source>
</evidence>
<dbReference type="SUPFAM" id="SSF55729">
    <property type="entry name" value="Acyl-CoA N-acyltransferases (Nat)"/>
    <property type="match status" value="1"/>
</dbReference>
<dbReference type="Proteomes" id="UP001597214">
    <property type="component" value="Unassembled WGS sequence"/>
</dbReference>